<gene>
    <name evidence="9" type="ORF">CCMP2556_LOCUS27964</name>
</gene>
<dbReference type="CDD" id="cd17039">
    <property type="entry name" value="Ubl_ubiquitin_like"/>
    <property type="match status" value="1"/>
</dbReference>
<dbReference type="InterPro" id="IPR033121">
    <property type="entry name" value="PEPTIDASE_A1"/>
</dbReference>
<reference evidence="9 10" key="1">
    <citation type="submission" date="2024-02" db="EMBL/GenBank/DDBJ databases">
        <authorList>
            <person name="Chen Y."/>
            <person name="Shah S."/>
            <person name="Dougan E. K."/>
            <person name="Thang M."/>
            <person name="Chan C."/>
        </authorList>
    </citation>
    <scope>NUCLEOTIDE SEQUENCE [LARGE SCALE GENOMIC DNA]</scope>
</reference>
<dbReference type="Pfam" id="PF00026">
    <property type="entry name" value="Asp"/>
    <property type="match status" value="1"/>
</dbReference>
<protein>
    <submittedName>
        <fullName evidence="9">Uncharacterized protein</fullName>
    </submittedName>
</protein>
<keyword evidence="10" id="KW-1185">Reference proteome</keyword>
<dbReference type="PROSITE" id="PS50053">
    <property type="entry name" value="UBIQUITIN_2"/>
    <property type="match status" value="1"/>
</dbReference>
<dbReference type="Gene3D" id="3.10.20.90">
    <property type="entry name" value="Phosphatidylinositol 3-kinase Catalytic Subunit, Chain A, domain 1"/>
    <property type="match status" value="1"/>
</dbReference>
<dbReference type="InterPro" id="IPR000626">
    <property type="entry name" value="Ubiquitin-like_dom"/>
</dbReference>
<evidence type="ECO:0000256" key="4">
    <source>
        <dbReference type="ARBA" id="ARBA00022750"/>
    </source>
</evidence>
<sequence length="867" mass="96362">MISTNRVQGSLWNSKGDGHTLILFLPKRIPLGRGSTRLSRDFEVGMTCFIGSPQRLLVKKTHALRLTRLKTTCGAATELEVLQYSRGGQRCGCGFSNTGRMPMRIPVQQISGQETIIEVEPDVTIKSLKQQLAALQSSSLDELTGRMTKVDLVVNGTKLKNMDDETLTAAGISDEAEVQVLFAIDSVECSCKECSGRDAQDLLAVSIPATAAVIQFDAFRGCALAFWLREPTCSVAGQVAFGASVQDLPAWATTGLSWAPLMPSAEEEGYWLLEILSVSLGGDVIQSCDREPNPCRAAVDTGSGDVLGPKDIVDSLLLRLQITEACNLTTLPKIEFRMKGVDDRSLTLTLEPADYAEDCRPALFSSTLPPERPPMWVLGQPLLRSYISVYDLQQRRVGFQRSSARLQRPPPTPKLRVSIVRPRPGPLRATHIDSTPLTAAAGPKHKPAHERAAQIALSLVGLQSTRQPGRMELHTGTPHRVDRYPIGAEMQHELVEVLKTLDEDSWDDTSIDSLLAGADSNGDGALQVVEFLSWIFAENARTFDLGKNFGGTVATSLVVAGCSRDINGTYVQKLGSSYNHRPTFFCAATKRTLFYHSGYGRWSIYWKPSRNATARLKTKRAPHMANESWEVWQLDKKGYEEEPGMTCELEKKTDEELLAEVPKAVKGGNYGHFKKQEELLNGRPVYFSASEDNIARKPLYFVYVQKNAWKLENVWMLCEEAENDTYAWRTSEKTFCFSPDRAYWPTSSDWKETLYVEALSLSFAEREVKEGWKDPDFPHSSQSLGDRVRESLGQEPMWKRAPALTVDEPTLFGDNAEPADICQGRVGDCWLIAAIAAVAEFPHYLEDYVFGRKELAEDGRYELRALL</sequence>
<evidence type="ECO:0000313" key="9">
    <source>
        <dbReference type="EMBL" id="CAK9056435.1"/>
    </source>
</evidence>
<dbReference type="SUPFAM" id="SSF50630">
    <property type="entry name" value="Acid proteases"/>
    <property type="match status" value="1"/>
</dbReference>
<comment type="caution">
    <text evidence="6">Lacks conserved residue(s) required for the propagation of feature annotation.</text>
</comment>
<dbReference type="InterPro" id="IPR029071">
    <property type="entry name" value="Ubiquitin-like_domsf"/>
</dbReference>
<dbReference type="PANTHER" id="PTHR47966:SF51">
    <property type="entry name" value="BETA-SITE APP-CLEAVING ENZYME, ISOFORM A-RELATED"/>
    <property type="match status" value="1"/>
</dbReference>
<comment type="caution">
    <text evidence="9">The sequence shown here is derived from an EMBL/GenBank/DDBJ whole genome shotgun (WGS) entry which is preliminary data.</text>
</comment>
<keyword evidence="3" id="KW-0645">Protease</keyword>
<dbReference type="InterPro" id="IPR000169">
    <property type="entry name" value="Pept_cys_AS"/>
</dbReference>
<evidence type="ECO:0000256" key="2">
    <source>
        <dbReference type="ARBA" id="ARBA00007623"/>
    </source>
</evidence>
<feature type="domain" description="Ubiquitin-like" evidence="7">
    <location>
        <begin position="103"/>
        <end position="181"/>
    </location>
</feature>
<dbReference type="Gene3D" id="2.40.70.10">
    <property type="entry name" value="Acid Proteases"/>
    <property type="match status" value="1"/>
</dbReference>
<dbReference type="PANTHER" id="PTHR47966">
    <property type="entry name" value="BETA-SITE APP-CLEAVING ENZYME, ISOFORM A-RELATED"/>
    <property type="match status" value="1"/>
</dbReference>
<comment type="similarity">
    <text evidence="1">Belongs to the peptidase A1 family.</text>
</comment>
<name>A0ABP0N2D2_9DINO</name>
<keyword evidence="4" id="KW-0064">Aspartyl protease</keyword>
<dbReference type="PROSITE" id="PS00018">
    <property type="entry name" value="EF_HAND_1"/>
    <property type="match status" value="1"/>
</dbReference>
<dbReference type="SUPFAM" id="SSF54236">
    <property type="entry name" value="Ubiquitin-like"/>
    <property type="match status" value="1"/>
</dbReference>
<dbReference type="InterPro" id="IPR021109">
    <property type="entry name" value="Peptidase_aspartic_dom_sf"/>
</dbReference>
<dbReference type="SUPFAM" id="SSF54001">
    <property type="entry name" value="Cysteine proteinases"/>
    <property type="match status" value="1"/>
</dbReference>
<dbReference type="InterPro" id="IPR034164">
    <property type="entry name" value="Pepsin-like_dom"/>
</dbReference>
<dbReference type="PROSITE" id="PS50203">
    <property type="entry name" value="CALPAIN_CAT"/>
    <property type="match status" value="1"/>
</dbReference>
<dbReference type="CDD" id="cd05471">
    <property type="entry name" value="pepsin_like"/>
    <property type="match status" value="1"/>
</dbReference>
<evidence type="ECO:0000256" key="5">
    <source>
        <dbReference type="ARBA" id="ARBA00022801"/>
    </source>
</evidence>
<feature type="domain" description="Calpain catalytic" evidence="8">
    <location>
        <begin position="771"/>
        <end position="867"/>
    </location>
</feature>
<evidence type="ECO:0000259" key="7">
    <source>
        <dbReference type="PROSITE" id="PS50053"/>
    </source>
</evidence>
<dbReference type="PROSITE" id="PS00139">
    <property type="entry name" value="THIOL_PROTEASE_CYS"/>
    <property type="match status" value="1"/>
</dbReference>
<dbReference type="InterPro" id="IPR018247">
    <property type="entry name" value="EF_Hand_1_Ca_BS"/>
</dbReference>
<evidence type="ECO:0000256" key="1">
    <source>
        <dbReference type="ARBA" id="ARBA00007447"/>
    </source>
</evidence>
<organism evidence="9 10">
    <name type="scientific">Durusdinium trenchii</name>
    <dbReference type="NCBI Taxonomy" id="1381693"/>
    <lineage>
        <taxon>Eukaryota</taxon>
        <taxon>Sar</taxon>
        <taxon>Alveolata</taxon>
        <taxon>Dinophyceae</taxon>
        <taxon>Suessiales</taxon>
        <taxon>Symbiodiniaceae</taxon>
        <taxon>Durusdinium</taxon>
    </lineage>
</organism>
<proteinExistence type="inferred from homology"/>
<dbReference type="Proteomes" id="UP001642484">
    <property type="component" value="Unassembled WGS sequence"/>
</dbReference>
<evidence type="ECO:0000313" key="10">
    <source>
        <dbReference type="Proteomes" id="UP001642484"/>
    </source>
</evidence>
<dbReference type="InterPro" id="IPR001461">
    <property type="entry name" value="Aspartic_peptidase_A1"/>
</dbReference>
<dbReference type="EMBL" id="CAXAMN010020668">
    <property type="protein sequence ID" value="CAK9056435.1"/>
    <property type="molecule type" value="Genomic_DNA"/>
</dbReference>
<evidence type="ECO:0000256" key="6">
    <source>
        <dbReference type="PROSITE-ProRule" id="PRU00239"/>
    </source>
</evidence>
<keyword evidence="5" id="KW-0378">Hydrolase</keyword>
<evidence type="ECO:0000256" key="3">
    <source>
        <dbReference type="ARBA" id="ARBA00022670"/>
    </source>
</evidence>
<evidence type="ECO:0000259" key="8">
    <source>
        <dbReference type="PROSITE" id="PS50203"/>
    </source>
</evidence>
<dbReference type="InterPro" id="IPR001300">
    <property type="entry name" value="Peptidase_C2_calpain_cat"/>
</dbReference>
<accession>A0ABP0N2D2</accession>
<dbReference type="InterPro" id="IPR038765">
    <property type="entry name" value="Papain-like_cys_pep_sf"/>
</dbReference>
<comment type="similarity">
    <text evidence="2">Belongs to the peptidase C2 family.</text>
</comment>
<dbReference type="Pfam" id="PF00648">
    <property type="entry name" value="Peptidase_C2"/>
    <property type="match status" value="1"/>
</dbReference>